<organism evidence="2 3">
    <name type="scientific">Sphaerobolus stellatus (strain SS14)</name>
    <dbReference type="NCBI Taxonomy" id="990650"/>
    <lineage>
        <taxon>Eukaryota</taxon>
        <taxon>Fungi</taxon>
        <taxon>Dikarya</taxon>
        <taxon>Basidiomycota</taxon>
        <taxon>Agaricomycotina</taxon>
        <taxon>Agaricomycetes</taxon>
        <taxon>Phallomycetidae</taxon>
        <taxon>Geastrales</taxon>
        <taxon>Sphaerobolaceae</taxon>
        <taxon>Sphaerobolus</taxon>
    </lineage>
</organism>
<dbReference type="Proteomes" id="UP000054279">
    <property type="component" value="Unassembled WGS sequence"/>
</dbReference>
<proteinExistence type="predicted"/>
<protein>
    <submittedName>
        <fullName evidence="2">Uncharacterized protein</fullName>
    </submittedName>
</protein>
<feature type="transmembrane region" description="Helical" evidence="1">
    <location>
        <begin position="121"/>
        <end position="139"/>
    </location>
</feature>
<keyword evidence="3" id="KW-1185">Reference proteome</keyword>
<keyword evidence="1" id="KW-0812">Transmembrane</keyword>
<keyword evidence="1" id="KW-0472">Membrane</keyword>
<dbReference type="AlphaFoldDB" id="A0A0C9VQW3"/>
<gene>
    <name evidence="2" type="ORF">M422DRAFT_30215</name>
</gene>
<sequence length="186" mass="20579">MLIALALEAAAMMALVFLSLPKDLATSLPPGLRHIHSAPCIGIFAPREFASLWIPPLLMQSFLSILVAIRYYKTRINGQITGQPAIINVFVRDHLWAYILVFGISLFATLSYELTMHLGEAALTWTYTTLGFVGSRLILNLKSEGRTRNITETFDDSSEEFKFASVAFVARGDRFGTSNTYVGEGL</sequence>
<name>A0A0C9VQW3_SPHS4</name>
<keyword evidence="1" id="KW-1133">Transmembrane helix</keyword>
<evidence type="ECO:0000313" key="3">
    <source>
        <dbReference type="Proteomes" id="UP000054279"/>
    </source>
</evidence>
<evidence type="ECO:0000313" key="2">
    <source>
        <dbReference type="EMBL" id="KIJ44737.1"/>
    </source>
</evidence>
<evidence type="ECO:0000256" key="1">
    <source>
        <dbReference type="SAM" id="Phobius"/>
    </source>
</evidence>
<feature type="transmembrane region" description="Helical" evidence="1">
    <location>
        <begin position="49"/>
        <end position="69"/>
    </location>
</feature>
<reference evidence="2 3" key="1">
    <citation type="submission" date="2014-06" db="EMBL/GenBank/DDBJ databases">
        <title>Evolutionary Origins and Diversification of the Mycorrhizal Mutualists.</title>
        <authorList>
            <consortium name="DOE Joint Genome Institute"/>
            <consortium name="Mycorrhizal Genomics Consortium"/>
            <person name="Kohler A."/>
            <person name="Kuo A."/>
            <person name="Nagy L.G."/>
            <person name="Floudas D."/>
            <person name="Copeland A."/>
            <person name="Barry K.W."/>
            <person name="Cichocki N."/>
            <person name="Veneault-Fourrey C."/>
            <person name="LaButti K."/>
            <person name="Lindquist E.A."/>
            <person name="Lipzen A."/>
            <person name="Lundell T."/>
            <person name="Morin E."/>
            <person name="Murat C."/>
            <person name="Riley R."/>
            <person name="Ohm R."/>
            <person name="Sun H."/>
            <person name="Tunlid A."/>
            <person name="Henrissat B."/>
            <person name="Grigoriev I.V."/>
            <person name="Hibbett D.S."/>
            <person name="Martin F."/>
        </authorList>
    </citation>
    <scope>NUCLEOTIDE SEQUENCE [LARGE SCALE GENOMIC DNA]</scope>
    <source>
        <strain evidence="2 3">SS14</strain>
    </source>
</reference>
<accession>A0A0C9VQW3</accession>
<dbReference type="EMBL" id="KN837115">
    <property type="protein sequence ID" value="KIJ44737.1"/>
    <property type="molecule type" value="Genomic_DNA"/>
</dbReference>
<dbReference type="HOGENOM" id="CLU_1455254_0_0_1"/>
<dbReference type="OrthoDB" id="2637653at2759"/>
<feature type="transmembrane region" description="Helical" evidence="1">
    <location>
        <begin position="95"/>
        <end position="115"/>
    </location>
</feature>